<dbReference type="PROSITE" id="PS50977">
    <property type="entry name" value="HTH_TETR_2"/>
    <property type="match status" value="1"/>
</dbReference>
<dbReference type="SUPFAM" id="SSF46689">
    <property type="entry name" value="Homeodomain-like"/>
    <property type="match status" value="1"/>
</dbReference>
<evidence type="ECO:0000256" key="1">
    <source>
        <dbReference type="ARBA" id="ARBA00023015"/>
    </source>
</evidence>
<evidence type="ECO:0000259" key="6">
    <source>
        <dbReference type="PROSITE" id="PS50977"/>
    </source>
</evidence>
<keyword evidence="1" id="KW-0805">Transcription regulation</keyword>
<evidence type="ECO:0000256" key="2">
    <source>
        <dbReference type="ARBA" id="ARBA00023125"/>
    </source>
</evidence>
<accession>A0ABV4UQT2</accession>
<dbReference type="EMBL" id="JBHDLJ010000014">
    <property type="protein sequence ID" value="MFB0835787.1"/>
    <property type="molecule type" value="Genomic_DNA"/>
</dbReference>
<dbReference type="Proteomes" id="UP001575652">
    <property type="component" value="Unassembled WGS sequence"/>
</dbReference>
<sequence>MTPTSAIPDAALRLLVEQGFDATSVDQLAAAAGMSRSTFFRRFGSKEDMVFADMEAIMDTVRRVLERGRRDPPGAVVDAALAVFDHHTARPDASLLRHRLLQEVLALRDRELVSTHRYEDAFRRGLDAAFGPRAADGDGGARIASVAFAAAVVAVHNAYLRSWLRSPADSIRAELAAELRALAHLFAPRFGGPAGRPGARGVEGDGAADGLAPDPGADGPRGRRPDVVVAVLDPSAGTEAVLAAVRGALEHR</sequence>
<evidence type="ECO:0000256" key="3">
    <source>
        <dbReference type="ARBA" id="ARBA00023163"/>
    </source>
</evidence>
<feature type="domain" description="HTH tetR-type" evidence="6">
    <location>
        <begin position="1"/>
        <end position="61"/>
    </location>
</feature>
<protein>
    <submittedName>
        <fullName evidence="7">TetR/AcrR family transcriptional regulator</fullName>
    </submittedName>
</protein>
<gene>
    <name evidence="7" type="ORF">ACETWP_14440</name>
</gene>
<feature type="DNA-binding region" description="H-T-H motif" evidence="4">
    <location>
        <begin position="24"/>
        <end position="43"/>
    </location>
</feature>
<dbReference type="Gene3D" id="1.10.10.60">
    <property type="entry name" value="Homeodomain-like"/>
    <property type="match status" value="1"/>
</dbReference>
<feature type="compositionally biased region" description="Low complexity" evidence="5">
    <location>
        <begin position="208"/>
        <end position="218"/>
    </location>
</feature>
<evidence type="ECO:0000313" key="7">
    <source>
        <dbReference type="EMBL" id="MFB0835787.1"/>
    </source>
</evidence>
<evidence type="ECO:0000256" key="4">
    <source>
        <dbReference type="PROSITE-ProRule" id="PRU00335"/>
    </source>
</evidence>
<dbReference type="InterPro" id="IPR001647">
    <property type="entry name" value="HTH_TetR"/>
</dbReference>
<organism evidence="7 8">
    <name type="scientific">Arthrobacter halodurans</name>
    <dbReference type="NCBI Taxonomy" id="516699"/>
    <lineage>
        <taxon>Bacteria</taxon>
        <taxon>Bacillati</taxon>
        <taxon>Actinomycetota</taxon>
        <taxon>Actinomycetes</taxon>
        <taxon>Micrococcales</taxon>
        <taxon>Micrococcaceae</taxon>
        <taxon>Arthrobacter</taxon>
    </lineage>
</organism>
<dbReference type="InterPro" id="IPR050109">
    <property type="entry name" value="HTH-type_TetR-like_transc_reg"/>
</dbReference>
<dbReference type="Pfam" id="PF00440">
    <property type="entry name" value="TetR_N"/>
    <property type="match status" value="1"/>
</dbReference>
<keyword evidence="8" id="KW-1185">Reference proteome</keyword>
<keyword evidence="2 4" id="KW-0238">DNA-binding</keyword>
<dbReference type="PRINTS" id="PR00455">
    <property type="entry name" value="HTHTETR"/>
</dbReference>
<dbReference type="InterPro" id="IPR009057">
    <property type="entry name" value="Homeodomain-like_sf"/>
</dbReference>
<dbReference type="PANTHER" id="PTHR30055">
    <property type="entry name" value="HTH-TYPE TRANSCRIPTIONAL REGULATOR RUTR"/>
    <property type="match status" value="1"/>
</dbReference>
<keyword evidence="3" id="KW-0804">Transcription</keyword>
<proteinExistence type="predicted"/>
<comment type="caution">
    <text evidence="7">The sequence shown here is derived from an EMBL/GenBank/DDBJ whole genome shotgun (WGS) entry which is preliminary data.</text>
</comment>
<reference evidence="7 8" key="1">
    <citation type="submission" date="2024-09" db="EMBL/GenBank/DDBJ databases">
        <authorList>
            <person name="Salinas-Garcia M.A."/>
            <person name="Prieme A."/>
        </authorList>
    </citation>
    <scope>NUCLEOTIDE SEQUENCE [LARGE SCALE GENOMIC DNA]</scope>
    <source>
        <strain evidence="7 8">DSM 21081</strain>
    </source>
</reference>
<evidence type="ECO:0000313" key="8">
    <source>
        <dbReference type="Proteomes" id="UP001575652"/>
    </source>
</evidence>
<dbReference type="RefSeq" id="WP_373972964.1">
    <property type="nucleotide sequence ID" value="NZ_JBHDLJ010000014.1"/>
</dbReference>
<name>A0ABV4UQT2_9MICC</name>
<dbReference type="PANTHER" id="PTHR30055:SF238">
    <property type="entry name" value="MYCOFACTOCIN BIOSYNTHESIS TRANSCRIPTIONAL REGULATOR MFTR-RELATED"/>
    <property type="match status" value="1"/>
</dbReference>
<evidence type="ECO:0000256" key="5">
    <source>
        <dbReference type="SAM" id="MobiDB-lite"/>
    </source>
</evidence>
<feature type="region of interest" description="Disordered" evidence="5">
    <location>
        <begin position="194"/>
        <end position="224"/>
    </location>
</feature>
<dbReference type="Gene3D" id="1.10.357.10">
    <property type="entry name" value="Tetracycline Repressor, domain 2"/>
    <property type="match status" value="1"/>
</dbReference>